<dbReference type="RefSeq" id="XP_003149217.2">
    <property type="nucleotide sequence ID" value="XM_003149169.2"/>
</dbReference>
<evidence type="ECO:0000313" key="1">
    <source>
        <dbReference type="EMBL" id="EFO14851.2"/>
    </source>
</evidence>
<accession>A0A1S0TJM0</accession>
<gene>
    <name evidence="1" type="ORF">LOAG_13663</name>
</gene>
<reference evidence="1" key="1">
    <citation type="submission" date="2012-04" db="EMBL/GenBank/DDBJ databases">
        <title>The Genome Sequence of Loa loa.</title>
        <authorList>
            <consortium name="The Broad Institute Genome Sequencing Platform"/>
            <consortium name="Broad Institute Genome Sequencing Center for Infectious Disease"/>
            <person name="Nutman T.B."/>
            <person name="Fink D.L."/>
            <person name="Russ C."/>
            <person name="Young S."/>
            <person name="Zeng Q."/>
            <person name="Gargeya S."/>
            <person name="Alvarado L."/>
            <person name="Berlin A."/>
            <person name="Chapman S.B."/>
            <person name="Chen Z."/>
            <person name="Freedman E."/>
            <person name="Gellesch M."/>
            <person name="Goldberg J."/>
            <person name="Griggs A."/>
            <person name="Gujja S."/>
            <person name="Heilman E.R."/>
            <person name="Heiman D."/>
            <person name="Howarth C."/>
            <person name="Mehta T."/>
            <person name="Neiman D."/>
            <person name="Pearson M."/>
            <person name="Roberts A."/>
            <person name="Saif S."/>
            <person name="Shea T."/>
            <person name="Shenoy N."/>
            <person name="Sisk P."/>
            <person name="Stolte C."/>
            <person name="Sykes S."/>
            <person name="White J."/>
            <person name="Yandava C."/>
            <person name="Haas B."/>
            <person name="Henn M.R."/>
            <person name="Nusbaum C."/>
            <person name="Birren B."/>
        </authorList>
    </citation>
    <scope>NUCLEOTIDE SEQUENCE [LARGE SCALE GENOMIC DNA]</scope>
</reference>
<dbReference type="InParanoid" id="A0A1S0TJM0"/>
<organism evidence="1">
    <name type="scientific">Loa loa</name>
    <name type="common">Eye worm</name>
    <name type="synonym">Filaria loa</name>
    <dbReference type="NCBI Taxonomy" id="7209"/>
    <lineage>
        <taxon>Eukaryota</taxon>
        <taxon>Metazoa</taxon>
        <taxon>Ecdysozoa</taxon>
        <taxon>Nematoda</taxon>
        <taxon>Chromadorea</taxon>
        <taxon>Rhabditida</taxon>
        <taxon>Spirurina</taxon>
        <taxon>Spiruromorpha</taxon>
        <taxon>Filarioidea</taxon>
        <taxon>Onchocercidae</taxon>
        <taxon>Loa</taxon>
    </lineage>
</organism>
<feature type="non-terminal residue" evidence="1">
    <location>
        <position position="1"/>
    </location>
</feature>
<dbReference type="EMBL" id="JH712765">
    <property type="protein sequence ID" value="EFO14851.2"/>
    <property type="molecule type" value="Genomic_DNA"/>
</dbReference>
<sequence length="53" mass="6115">KDSIVPNSDDHRGLHKVLKAIYRSKKYMDHAQSFLLNADSQMLLTDETSILNR</sequence>
<proteinExistence type="predicted"/>
<name>A0A1S0TJM0_LOALO</name>
<dbReference type="GeneID" id="9951136"/>
<protein>
    <submittedName>
        <fullName evidence="1">Uncharacterized protein</fullName>
    </submittedName>
</protein>
<dbReference type="CTD" id="9951136"/>
<dbReference type="AlphaFoldDB" id="A0A1S0TJM0"/>
<dbReference type="KEGG" id="loa:LOAG_13663"/>